<comment type="caution">
    <text evidence="1">The sequence shown here is derived from an EMBL/GenBank/DDBJ whole genome shotgun (WGS) entry which is preliminary data.</text>
</comment>
<organism evidence="1 2">
    <name type="scientific">Frankia umida</name>
    <dbReference type="NCBI Taxonomy" id="573489"/>
    <lineage>
        <taxon>Bacteria</taxon>
        <taxon>Bacillati</taxon>
        <taxon>Actinomycetota</taxon>
        <taxon>Actinomycetes</taxon>
        <taxon>Frankiales</taxon>
        <taxon>Frankiaceae</taxon>
        <taxon>Frankia</taxon>
    </lineage>
</organism>
<evidence type="ECO:0000313" key="2">
    <source>
        <dbReference type="Proteomes" id="UP001201873"/>
    </source>
</evidence>
<accession>A0ABT0K250</accession>
<dbReference type="RefSeq" id="WP_248826038.1">
    <property type="nucleotide sequence ID" value="NZ_JALKFT010000022.1"/>
</dbReference>
<sequence length="162" mass="18147">MRDHERLLRLISLVAVMDPGQRGRSARLRFADEAEEARWKASLLARLYGGPSPQVGRDGARLALTRLLSSYTGVLHHRDDSESHEGDAADARYLPGYALEAVDLLAEDEQIVIGEMLKRSLSLSRIDPQVIARLWVDDVRATSWRLLVDRDHPPCPSGSPRE</sequence>
<gene>
    <name evidence="1" type="ORF">MXD59_19135</name>
</gene>
<reference evidence="1 2" key="1">
    <citation type="submission" date="2022-04" db="EMBL/GenBank/DDBJ databases">
        <title>Genome diversity in the genus Frankia.</title>
        <authorList>
            <person name="Carlos-Shanley C."/>
            <person name="Hahn D."/>
        </authorList>
    </citation>
    <scope>NUCLEOTIDE SEQUENCE [LARGE SCALE GENOMIC DNA]</scope>
    <source>
        <strain evidence="1 2">Ag45/Mut15</strain>
    </source>
</reference>
<keyword evidence="2" id="KW-1185">Reference proteome</keyword>
<evidence type="ECO:0000313" key="1">
    <source>
        <dbReference type="EMBL" id="MCK9877865.1"/>
    </source>
</evidence>
<name>A0ABT0K250_9ACTN</name>
<protein>
    <submittedName>
        <fullName evidence="1">Uncharacterized protein</fullName>
    </submittedName>
</protein>
<proteinExistence type="predicted"/>
<dbReference type="Proteomes" id="UP001201873">
    <property type="component" value="Unassembled WGS sequence"/>
</dbReference>
<dbReference type="EMBL" id="JALKFT010000022">
    <property type="protein sequence ID" value="MCK9877865.1"/>
    <property type="molecule type" value="Genomic_DNA"/>
</dbReference>